<evidence type="ECO:0000313" key="1">
    <source>
        <dbReference type="EMBL" id="GIM28894.1"/>
    </source>
</evidence>
<comment type="caution">
    <text evidence="1">The sequence shown here is derived from an EMBL/GenBank/DDBJ whole genome shotgun (WGS) entry which is preliminary data.</text>
</comment>
<gene>
    <name evidence="1" type="ORF">CPJCM30710_15600</name>
</gene>
<organism evidence="1 2">
    <name type="scientific">Clostridium polyendosporum</name>
    <dbReference type="NCBI Taxonomy" id="69208"/>
    <lineage>
        <taxon>Bacteria</taxon>
        <taxon>Bacillati</taxon>
        <taxon>Bacillota</taxon>
        <taxon>Clostridia</taxon>
        <taxon>Eubacteriales</taxon>
        <taxon>Clostridiaceae</taxon>
        <taxon>Clostridium</taxon>
    </lineage>
</organism>
<dbReference type="Proteomes" id="UP000679179">
    <property type="component" value="Unassembled WGS sequence"/>
</dbReference>
<sequence length="172" mass="20215">MLFFEEYNDNFFYPNSQFRFFNDGEDIDEVGEYEVDLNYTYAPIYENPAEDRAFQGRQLPPPPQANIPPVAPPPSFLPSKTDKNVKTLTTQAYPGYPSPGYPGQGPSPQFVSPGSIRPCLYKFTYIWQRNGRSYWAYPTRIDRRSISGWRWLGWRWVYFGVDLRRIDSFICY</sequence>
<keyword evidence="2" id="KW-1185">Reference proteome</keyword>
<dbReference type="EMBL" id="BOPZ01000011">
    <property type="protein sequence ID" value="GIM28894.1"/>
    <property type="molecule type" value="Genomic_DNA"/>
</dbReference>
<proteinExistence type="predicted"/>
<protein>
    <recommendedName>
        <fullName evidence="3">Transporter</fullName>
    </recommendedName>
</protein>
<accession>A0A919RZY6</accession>
<dbReference type="RefSeq" id="WP_212903616.1">
    <property type="nucleotide sequence ID" value="NZ_BOPZ01000011.1"/>
</dbReference>
<evidence type="ECO:0000313" key="2">
    <source>
        <dbReference type="Proteomes" id="UP000679179"/>
    </source>
</evidence>
<name>A0A919RZY6_9CLOT</name>
<dbReference type="AlphaFoldDB" id="A0A919RZY6"/>
<reference evidence="1" key="1">
    <citation type="submission" date="2021-03" db="EMBL/GenBank/DDBJ databases">
        <title>Taxonomic study of Clostridium polyendosporum from meadow-gley soil under rice.</title>
        <authorList>
            <person name="Kobayashi H."/>
            <person name="Tanizawa Y."/>
            <person name="Yagura M."/>
        </authorList>
    </citation>
    <scope>NUCLEOTIDE SEQUENCE</scope>
    <source>
        <strain evidence="1">JCM 30710</strain>
    </source>
</reference>
<evidence type="ECO:0008006" key="3">
    <source>
        <dbReference type="Google" id="ProtNLM"/>
    </source>
</evidence>